<protein>
    <submittedName>
        <fullName evidence="1">Uncharacterized protein</fullName>
    </submittedName>
</protein>
<name>A0A9Q0XQD4_9SAUR</name>
<gene>
    <name evidence="1" type="ORF">JRQ81_018856</name>
</gene>
<organism evidence="1 2">
    <name type="scientific">Phrynocephalus forsythii</name>
    <dbReference type="NCBI Taxonomy" id="171643"/>
    <lineage>
        <taxon>Eukaryota</taxon>
        <taxon>Metazoa</taxon>
        <taxon>Chordata</taxon>
        <taxon>Craniata</taxon>
        <taxon>Vertebrata</taxon>
        <taxon>Euteleostomi</taxon>
        <taxon>Lepidosauria</taxon>
        <taxon>Squamata</taxon>
        <taxon>Bifurcata</taxon>
        <taxon>Unidentata</taxon>
        <taxon>Episquamata</taxon>
        <taxon>Toxicofera</taxon>
        <taxon>Iguania</taxon>
        <taxon>Acrodonta</taxon>
        <taxon>Agamidae</taxon>
        <taxon>Agaminae</taxon>
        <taxon>Phrynocephalus</taxon>
    </lineage>
</organism>
<reference evidence="1" key="1">
    <citation type="journal article" date="2023" name="DNA Res.">
        <title>Chromosome-level genome assembly of Phrynocephalus forsythii using third-generation DNA sequencing and Hi-C analysis.</title>
        <authorList>
            <person name="Qi Y."/>
            <person name="Zhao W."/>
            <person name="Zhao Y."/>
            <person name="Niu C."/>
            <person name="Cao S."/>
            <person name="Zhang Y."/>
        </authorList>
    </citation>
    <scope>NUCLEOTIDE SEQUENCE</scope>
    <source>
        <tissue evidence="1">Muscle</tissue>
    </source>
</reference>
<proteinExistence type="predicted"/>
<sequence>MVAPAALVRDTEIHSNGLQPVTQPSRPTLPEWRLDSPPRPLIPPLDSMVNSVSIDQVLVHARKPSTVTLYSYKWRFFFHSFALEHNLPACPTTVNALQFLLLFERGFTISTLKFYSATVVTYQPPHSQTALLFRHPTLKQFFKGLQNIRP</sequence>
<dbReference type="Proteomes" id="UP001142489">
    <property type="component" value="Unassembled WGS sequence"/>
</dbReference>
<evidence type="ECO:0000313" key="2">
    <source>
        <dbReference type="Proteomes" id="UP001142489"/>
    </source>
</evidence>
<dbReference type="EMBL" id="JAPFRF010000009">
    <property type="protein sequence ID" value="KAJ7322569.1"/>
    <property type="molecule type" value="Genomic_DNA"/>
</dbReference>
<keyword evidence="2" id="KW-1185">Reference proteome</keyword>
<evidence type="ECO:0000313" key="1">
    <source>
        <dbReference type="EMBL" id="KAJ7322569.1"/>
    </source>
</evidence>
<accession>A0A9Q0XQD4</accession>
<dbReference type="SUPFAM" id="SSF47823">
    <property type="entry name" value="lambda integrase-like, N-terminal domain"/>
    <property type="match status" value="1"/>
</dbReference>
<comment type="caution">
    <text evidence="1">The sequence shown here is derived from an EMBL/GenBank/DDBJ whole genome shotgun (WGS) entry which is preliminary data.</text>
</comment>
<dbReference type="AlphaFoldDB" id="A0A9Q0XQD4"/>